<dbReference type="InterPro" id="IPR037682">
    <property type="entry name" value="TonB_C"/>
</dbReference>
<dbReference type="NCBIfam" id="TIGR01352">
    <property type="entry name" value="tonB_Cterm"/>
    <property type="match status" value="1"/>
</dbReference>
<keyword evidence="10" id="KW-0732">Signal</keyword>
<proteinExistence type="inferred from homology"/>
<comment type="subcellular location">
    <subcellularLocation>
        <location evidence="1">Cell inner membrane</location>
        <topology evidence="1">Single-pass membrane protein</topology>
        <orientation evidence="1">Periplasmic side</orientation>
    </subcellularLocation>
</comment>
<dbReference type="InterPro" id="IPR006260">
    <property type="entry name" value="TonB/TolA_C"/>
</dbReference>
<feature type="domain" description="TonB C-terminal" evidence="11">
    <location>
        <begin position="159"/>
        <end position="250"/>
    </location>
</feature>
<evidence type="ECO:0000313" key="12">
    <source>
        <dbReference type="EMBL" id="OWP64960.1"/>
    </source>
</evidence>
<accession>A0A246FQG5</accession>
<dbReference type="OrthoDB" id="1039448at2"/>
<dbReference type="Gene3D" id="3.30.1150.10">
    <property type="match status" value="1"/>
</dbReference>
<keyword evidence="4" id="KW-1003">Cell membrane</keyword>
<dbReference type="GO" id="GO:0098797">
    <property type="term" value="C:plasma membrane protein complex"/>
    <property type="evidence" value="ECO:0007669"/>
    <property type="project" value="TreeGrafter"/>
</dbReference>
<dbReference type="GO" id="GO:0031992">
    <property type="term" value="F:energy transducer activity"/>
    <property type="evidence" value="ECO:0007669"/>
    <property type="project" value="TreeGrafter"/>
</dbReference>
<dbReference type="PROSITE" id="PS52015">
    <property type="entry name" value="TONB_CTD"/>
    <property type="match status" value="1"/>
</dbReference>
<organism evidence="12 13">
    <name type="scientific">Hymenobacter amundsenii</name>
    <dbReference type="NCBI Taxonomy" id="2006685"/>
    <lineage>
        <taxon>Bacteria</taxon>
        <taxon>Pseudomonadati</taxon>
        <taxon>Bacteroidota</taxon>
        <taxon>Cytophagia</taxon>
        <taxon>Cytophagales</taxon>
        <taxon>Hymenobacteraceae</taxon>
        <taxon>Hymenobacter</taxon>
    </lineage>
</organism>
<keyword evidence="7" id="KW-0653">Protein transport</keyword>
<dbReference type="InterPro" id="IPR051045">
    <property type="entry name" value="TonB-dependent_transducer"/>
</dbReference>
<comment type="similarity">
    <text evidence="2">Belongs to the TonB family.</text>
</comment>
<dbReference type="GO" id="GO:0015031">
    <property type="term" value="P:protein transport"/>
    <property type="evidence" value="ECO:0007669"/>
    <property type="project" value="UniProtKB-KW"/>
</dbReference>
<sequence>MLFPTPPRLLLLFSLLGISLTSQAQLTQKVVMPHASGLGREEYMVLQAAPETKQGAYWQYAGPKGTTLVTKGFYAAGEKDSVWTTYFDRGKTLQSKGRYQHDQKKGVWEYYSDKGSPALKIDHSTGQTLFSLPPKRPSQLVCRPLPGAAVLTANPQYAEGADALLMRIGMNIRYPAMALRNNVMGQVLVAFVIDSTGTATSYRVVKGVGSGCDEEALRVIQQLPGGWIPAYTNGQPVAAECEVPVIFAIK</sequence>
<feature type="chain" id="PRO_5012196542" description="TonB C-terminal domain-containing protein" evidence="10">
    <location>
        <begin position="25"/>
        <end position="250"/>
    </location>
</feature>
<feature type="signal peptide" evidence="10">
    <location>
        <begin position="1"/>
        <end position="24"/>
    </location>
</feature>
<evidence type="ECO:0000256" key="5">
    <source>
        <dbReference type="ARBA" id="ARBA00022519"/>
    </source>
</evidence>
<keyword evidence="9" id="KW-0472">Membrane</keyword>
<reference evidence="12 13" key="1">
    <citation type="submission" date="2017-06" db="EMBL/GenBank/DDBJ databases">
        <title>Hymenobacter amundsenii sp. nov. isolated from regoliths in Antarctica.</title>
        <authorList>
            <person name="Sedlacek I."/>
            <person name="Kralova S."/>
            <person name="Pantucek R."/>
            <person name="Svec P."/>
            <person name="Holochova P."/>
            <person name="Stankova E."/>
            <person name="Vrbovska V."/>
            <person name="Busse H.-J."/>
        </authorList>
    </citation>
    <scope>NUCLEOTIDE SEQUENCE [LARGE SCALE GENOMIC DNA]</scope>
    <source>
        <strain evidence="12 13">CCM 8682</strain>
    </source>
</reference>
<keyword evidence="5" id="KW-0997">Cell inner membrane</keyword>
<dbReference type="Gene3D" id="3.90.930.1">
    <property type="match status" value="1"/>
</dbReference>
<keyword evidence="3" id="KW-0813">Transport</keyword>
<evidence type="ECO:0000256" key="3">
    <source>
        <dbReference type="ARBA" id="ARBA00022448"/>
    </source>
</evidence>
<dbReference type="EMBL" id="NIRR01000001">
    <property type="protein sequence ID" value="OWP64960.1"/>
    <property type="molecule type" value="Genomic_DNA"/>
</dbReference>
<evidence type="ECO:0000256" key="1">
    <source>
        <dbReference type="ARBA" id="ARBA00004383"/>
    </source>
</evidence>
<dbReference type="SUPFAM" id="SSF74653">
    <property type="entry name" value="TolA/TonB C-terminal domain"/>
    <property type="match status" value="1"/>
</dbReference>
<evidence type="ECO:0000256" key="4">
    <source>
        <dbReference type="ARBA" id="ARBA00022475"/>
    </source>
</evidence>
<dbReference type="Proteomes" id="UP000197277">
    <property type="component" value="Unassembled WGS sequence"/>
</dbReference>
<evidence type="ECO:0000256" key="6">
    <source>
        <dbReference type="ARBA" id="ARBA00022692"/>
    </source>
</evidence>
<name>A0A246FQG5_9BACT</name>
<dbReference type="AlphaFoldDB" id="A0A246FQG5"/>
<keyword evidence="8" id="KW-1133">Transmembrane helix</keyword>
<evidence type="ECO:0000256" key="2">
    <source>
        <dbReference type="ARBA" id="ARBA00006555"/>
    </source>
</evidence>
<evidence type="ECO:0000256" key="8">
    <source>
        <dbReference type="ARBA" id="ARBA00022989"/>
    </source>
</evidence>
<comment type="caution">
    <text evidence="12">The sequence shown here is derived from an EMBL/GenBank/DDBJ whole genome shotgun (WGS) entry which is preliminary data.</text>
</comment>
<evidence type="ECO:0000256" key="10">
    <source>
        <dbReference type="SAM" id="SignalP"/>
    </source>
</evidence>
<keyword evidence="13" id="KW-1185">Reference proteome</keyword>
<keyword evidence="6" id="KW-0812">Transmembrane</keyword>
<evidence type="ECO:0000313" key="13">
    <source>
        <dbReference type="Proteomes" id="UP000197277"/>
    </source>
</evidence>
<dbReference type="PANTHER" id="PTHR33446">
    <property type="entry name" value="PROTEIN TONB-RELATED"/>
    <property type="match status" value="1"/>
</dbReference>
<evidence type="ECO:0000256" key="9">
    <source>
        <dbReference type="ARBA" id="ARBA00023136"/>
    </source>
</evidence>
<dbReference type="Pfam" id="PF03544">
    <property type="entry name" value="TonB_C"/>
    <property type="match status" value="1"/>
</dbReference>
<dbReference type="PANTHER" id="PTHR33446:SF2">
    <property type="entry name" value="PROTEIN TONB"/>
    <property type="match status" value="1"/>
</dbReference>
<evidence type="ECO:0000259" key="11">
    <source>
        <dbReference type="PROSITE" id="PS52015"/>
    </source>
</evidence>
<gene>
    <name evidence="12" type="ORF">CDA63_00965</name>
</gene>
<protein>
    <recommendedName>
        <fullName evidence="11">TonB C-terminal domain-containing protein</fullName>
    </recommendedName>
</protein>
<dbReference type="GO" id="GO:0055085">
    <property type="term" value="P:transmembrane transport"/>
    <property type="evidence" value="ECO:0007669"/>
    <property type="project" value="InterPro"/>
</dbReference>
<evidence type="ECO:0000256" key="7">
    <source>
        <dbReference type="ARBA" id="ARBA00022927"/>
    </source>
</evidence>